<comment type="caution">
    <text evidence="3">The sequence shown here is derived from an EMBL/GenBank/DDBJ whole genome shotgun (WGS) entry which is preliminary data.</text>
</comment>
<dbReference type="InterPro" id="IPR040349">
    <property type="entry name" value="Csm1/Pcs1"/>
</dbReference>
<evidence type="ECO:0000259" key="2">
    <source>
        <dbReference type="Pfam" id="PF12539"/>
    </source>
</evidence>
<dbReference type="GO" id="GO:1990644">
    <property type="term" value="F:microtubule site clamp"/>
    <property type="evidence" value="ECO:0007669"/>
    <property type="project" value="TreeGrafter"/>
</dbReference>
<feature type="compositionally biased region" description="Polar residues" evidence="1">
    <location>
        <begin position="50"/>
        <end position="59"/>
    </location>
</feature>
<dbReference type="GeneID" id="90074399"/>
<feature type="region of interest" description="Disordered" evidence="1">
    <location>
        <begin position="197"/>
        <end position="216"/>
    </location>
</feature>
<dbReference type="Gene3D" id="3.90.1150.80">
    <property type="match status" value="1"/>
</dbReference>
<dbReference type="RefSeq" id="XP_064853420.1">
    <property type="nucleotide sequence ID" value="XM_064997348.1"/>
</dbReference>
<dbReference type="InterPro" id="IPR020981">
    <property type="entry name" value="Csm1/Pcs1_C"/>
</dbReference>
<keyword evidence="4" id="KW-1185">Reference proteome</keyword>
<feature type="region of interest" description="Disordered" evidence="1">
    <location>
        <begin position="1"/>
        <end position="131"/>
    </location>
</feature>
<sequence>MPPKRPRKTASAGKAKSSTPPKRRRAKRSMTSENEETIEESSGVGDSRTENNTNLSDLTGSDLISGGTRKGATERRVKRTASVAKKQNSKSESIPTSQDKQLGEDNNNNNNNKHSESNRESSAPNQQKYDSPLDSLIASSLIAGDKSNSGLVEKLISDLNGSKNGLFDNYKKTMEQKTEVSDNLISLLTEKIKTLESQPTEKINHHDEEKASQHLADQQKIAELTKEVEDLKQKLKQVTGLNDESMSNAIILNEKITEYQRTVEKHEIITDILESICGLRVDDVDDSDSNNLTFNCVQGGVNGEISYQLILSRTVVGDTPADSNITVDETVEMVYNPVVENDDDAKKLKRVLPDYFFESLTFPVETLPQFYQKLSRALNKESK</sequence>
<reference evidence="3 4" key="1">
    <citation type="journal article" date="2023" name="Elife">
        <title>Identification of key yeast species and microbe-microbe interactions impacting larval growth of Drosophila in the wild.</title>
        <authorList>
            <person name="Mure A."/>
            <person name="Sugiura Y."/>
            <person name="Maeda R."/>
            <person name="Honda K."/>
            <person name="Sakurai N."/>
            <person name="Takahashi Y."/>
            <person name="Watada M."/>
            <person name="Katoh T."/>
            <person name="Gotoh A."/>
            <person name="Gotoh Y."/>
            <person name="Taniguchi I."/>
            <person name="Nakamura K."/>
            <person name="Hayashi T."/>
            <person name="Katayama T."/>
            <person name="Uemura T."/>
            <person name="Hattori Y."/>
        </authorList>
    </citation>
    <scope>NUCLEOTIDE SEQUENCE [LARGE SCALE GENOMIC DNA]</scope>
    <source>
        <strain evidence="3 4">SC-9</strain>
    </source>
</reference>
<dbReference type="Proteomes" id="UP001360560">
    <property type="component" value="Unassembled WGS sequence"/>
</dbReference>
<dbReference type="EMBL" id="BTFZ01000011">
    <property type="protein sequence ID" value="GMM36424.1"/>
    <property type="molecule type" value="Genomic_DNA"/>
</dbReference>
<protein>
    <submittedName>
        <fullName evidence="3">Csm1 protein</fullName>
    </submittedName>
</protein>
<dbReference type="GO" id="GO:0072686">
    <property type="term" value="C:mitotic spindle"/>
    <property type="evidence" value="ECO:0007669"/>
    <property type="project" value="TreeGrafter"/>
</dbReference>
<dbReference type="InterPro" id="IPR038608">
    <property type="entry name" value="Csm1/Pcs1_C_sf"/>
</dbReference>
<evidence type="ECO:0000313" key="4">
    <source>
        <dbReference type="Proteomes" id="UP001360560"/>
    </source>
</evidence>
<dbReference type="GO" id="GO:0033551">
    <property type="term" value="C:monopolin complex"/>
    <property type="evidence" value="ECO:0007669"/>
    <property type="project" value="InterPro"/>
</dbReference>
<dbReference type="GO" id="GO:0034506">
    <property type="term" value="C:chromosome, centromeric core domain"/>
    <property type="evidence" value="ECO:0007669"/>
    <property type="project" value="TreeGrafter"/>
</dbReference>
<dbReference type="GO" id="GO:0045144">
    <property type="term" value="P:meiotic sister chromatid segregation"/>
    <property type="evidence" value="ECO:0007669"/>
    <property type="project" value="TreeGrafter"/>
</dbReference>
<dbReference type="PANTHER" id="PTHR28006:SF1">
    <property type="entry name" value="MONOPOLIN COMPLEX SUBUNIT CSM1"/>
    <property type="match status" value="1"/>
</dbReference>
<dbReference type="Pfam" id="PF12539">
    <property type="entry name" value="Csm1"/>
    <property type="match status" value="1"/>
</dbReference>
<proteinExistence type="predicted"/>
<feature type="compositionally biased region" description="Polar residues" evidence="1">
    <location>
        <begin position="120"/>
        <end position="129"/>
    </location>
</feature>
<dbReference type="AlphaFoldDB" id="A0AAV5QP28"/>
<organism evidence="3 4">
    <name type="scientific">Saccharomycopsis crataegensis</name>
    <dbReference type="NCBI Taxonomy" id="43959"/>
    <lineage>
        <taxon>Eukaryota</taxon>
        <taxon>Fungi</taxon>
        <taxon>Dikarya</taxon>
        <taxon>Ascomycota</taxon>
        <taxon>Saccharomycotina</taxon>
        <taxon>Saccharomycetes</taxon>
        <taxon>Saccharomycopsidaceae</taxon>
        <taxon>Saccharomycopsis</taxon>
    </lineage>
</organism>
<feature type="compositionally biased region" description="Polar residues" evidence="1">
    <location>
        <begin position="90"/>
        <end position="100"/>
    </location>
</feature>
<dbReference type="PANTHER" id="PTHR28006">
    <property type="entry name" value="MONOPOLIN COMPLEX SUBUNIT CSM1"/>
    <property type="match status" value="1"/>
</dbReference>
<evidence type="ECO:0000256" key="1">
    <source>
        <dbReference type="SAM" id="MobiDB-lite"/>
    </source>
</evidence>
<name>A0AAV5QP28_9ASCO</name>
<gene>
    <name evidence="3" type="ORF">DASC09_037490</name>
</gene>
<feature type="domain" description="Monopolin complex subunit Csm1/Pcs1 C-terminal" evidence="2">
    <location>
        <begin position="268"/>
        <end position="364"/>
    </location>
</feature>
<accession>A0AAV5QP28</accession>
<feature type="compositionally biased region" description="Basic and acidic residues" evidence="1">
    <location>
        <begin position="202"/>
        <end position="212"/>
    </location>
</feature>
<dbReference type="CDD" id="cd23787">
    <property type="entry name" value="RWD_CSM1"/>
    <property type="match status" value="1"/>
</dbReference>
<evidence type="ECO:0000313" key="3">
    <source>
        <dbReference type="EMBL" id="GMM36424.1"/>
    </source>
</evidence>
<dbReference type="GO" id="GO:0005730">
    <property type="term" value="C:nucleolus"/>
    <property type="evidence" value="ECO:0007669"/>
    <property type="project" value="TreeGrafter"/>
</dbReference>
<dbReference type="GO" id="GO:0051315">
    <property type="term" value="P:attachment of mitotic spindle microtubules to kinetochore"/>
    <property type="evidence" value="ECO:0007669"/>
    <property type="project" value="TreeGrafter"/>
</dbReference>